<accession>A0A0D7B4D2</accession>
<sequence>MNVRPVLLEAGYRLPANYDLTWQPKSRAERKAVEATMPRWSLVGLVRSVDNVQVMAKHVQGREEETVRYLATLPENPRNHCTPILDIISTPDSEVGSILIMPLFLSAHQPLFETVGELLEFFRQIFEGVHFMHEHRLAHGDCILENFAMSSKEMYPHGFFPYYPNKSRSFRRNISPHGTRTWSWPRYYIIDFGRSCHFPLEQSEPARNERVLAERTPGRNPFPHDVHYLGQVLKKRFLEDDTLIAENVDFLWPLATDMLHETSSLRPTIDEVVLRFHRIVAHIPSSRLRRPVYRFHVLFRFPHTFARVSNLLLFRAPMPRKTPSPVSVIPESARDFYTQAATSEDEDDNHENKQARILLRTPLDQLPWARPLTIEEQFERAFASIQKNQPLPTDEEVERWRAEYC</sequence>
<dbReference type="STRING" id="1314674.A0A0D7B4D2"/>
<gene>
    <name evidence="1" type="ORF">CYLTODRAFT_424647</name>
</gene>
<reference evidence="1 2" key="1">
    <citation type="journal article" date="2015" name="Fungal Genet. Biol.">
        <title>Evolution of novel wood decay mechanisms in Agaricales revealed by the genome sequences of Fistulina hepatica and Cylindrobasidium torrendii.</title>
        <authorList>
            <person name="Floudas D."/>
            <person name="Held B.W."/>
            <person name="Riley R."/>
            <person name="Nagy L.G."/>
            <person name="Koehler G."/>
            <person name="Ransdell A.S."/>
            <person name="Younus H."/>
            <person name="Chow J."/>
            <person name="Chiniquy J."/>
            <person name="Lipzen A."/>
            <person name="Tritt A."/>
            <person name="Sun H."/>
            <person name="Haridas S."/>
            <person name="LaButti K."/>
            <person name="Ohm R.A."/>
            <person name="Kues U."/>
            <person name="Blanchette R.A."/>
            <person name="Grigoriev I.V."/>
            <person name="Minto R.E."/>
            <person name="Hibbett D.S."/>
        </authorList>
    </citation>
    <scope>NUCLEOTIDE SEQUENCE [LARGE SCALE GENOMIC DNA]</scope>
    <source>
        <strain evidence="1 2">FP15055 ss-10</strain>
    </source>
</reference>
<dbReference type="SUPFAM" id="SSF56112">
    <property type="entry name" value="Protein kinase-like (PK-like)"/>
    <property type="match status" value="1"/>
</dbReference>
<evidence type="ECO:0008006" key="3">
    <source>
        <dbReference type="Google" id="ProtNLM"/>
    </source>
</evidence>
<dbReference type="EMBL" id="KN880605">
    <property type="protein sequence ID" value="KIY65070.1"/>
    <property type="molecule type" value="Genomic_DNA"/>
</dbReference>
<dbReference type="InterPro" id="IPR011009">
    <property type="entry name" value="Kinase-like_dom_sf"/>
</dbReference>
<protein>
    <recommendedName>
        <fullName evidence="3">Protein kinase domain-containing protein</fullName>
    </recommendedName>
</protein>
<keyword evidence="2" id="KW-1185">Reference proteome</keyword>
<name>A0A0D7B4D2_9AGAR</name>
<dbReference type="Proteomes" id="UP000054007">
    <property type="component" value="Unassembled WGS sequence"/>
</dbReference>
<evidence type="ECO:0000313" key="1">
    <source>
        <dbReference type="EMBL" id="KIY65070.1"/>
    </source>
</evidence>
<dbReference type="Gene3D" id="1.10.510.10">
    <property type="entry name" value="Transferase(Phosphotransferase) domain 1"/>
    <property type="match status" value="1"/>
</dbReference>
<evidence type="ECO:0000313" key="2">
    <source>
        <dbReference type="Proteomes" id="UP000054007"/>
    </source>
</evidence>
<dbReference type="OrthoDB" id="5987198at2759"/>
<dbReference type="AlphaFoldDB" id="A0A0D7B4D2"/>
<organism evidence="1 2">
    <name type="scientific">Cylindrobasidium torrendii FP15055 ss-10</name>
    <dbReference type="NCBI Taxonomy" id="1314674"/>
    <lineage>
        <taxon>Eukaryota</taxon>
        <taxon>Fungi</taxon>
        <taxon>Dikarya</taxon>
        <taxon>Basidiomycota</taxon>
        <taxon>Agaricomycotina</taxon>
        <taxon>Agaricomycetes</taxon>
        <taxon>Agaricomycetidae</taxon>
        <taxon>Agaricales</taxon>
        <taxon>Marasmiineae</taxon>
        <taxon>Physalacriaceae</taxon>
        <taxon>Cylindrobasidium</taxon>
    </lineage>
</organism>
<proteinExistence type="predicted"/>